<protein>
    <submittedName>
        <fullName evidence="1">Uncharacterized protein</fullName>
    </submittedName>
</protein>
<dbReference type="GeneID" id="63818944"/>
<gene>
    <name evidence="1" type="ORF">LAESUDRAFT_305509</name>
</gene>
<organism evidence="1 2">
    <name type="scientific">Laetiporus sulphureus 93-53</name>
    <dbReference type="NCBI Taxonomy" id="1314785"/>
    <lineage>
        <taxon>Eukaryota</taxon>
        <taxon>Fungi</taxon>
        <taxon>Dikarya</taxon>
        <taxon>Basidiomycota</taxon>
        <taxon>Agaricomycotina</taxon>
        <taxon>Agaricomycetes</taxon>
        <taxon>Polyporales</taxon>
        <taxon>Laetiporus</taxon>
    </lineage>
</organism>
<dbReference type="AlphaFoldDB" id="A0A165D8P6"/>
<name>A0A165D8P6_9APHY</name>
<keyword evidence="2" id="KW-1185">Reference proteome</keyword>
<sequence length="74" mass="8849">MLSALRACADNPMWRRQNGLPRQFTSDDVVMERSGSMAADCLRQLRMWLYYNQDIRQFLRNCLYDPLENPEHHC</sequence>
<accession>A0A165D8P6</accession>
<dbReference type="InParanoid" id="A0A165D8P6"/>
<evidence type="ECO:0000313" key="1">
    <source>
        <dbReference type="EMBL" id="KZT04344.1"/>
    </source>
</evidence>
<evidence type="ECO:0000313" key="2">
    <source>
        <dbReference type="Proteomes" id="UP000076871"/>
    </source>
</evidence>
<dbReference type="RefSeq" id="XP_040762084.1">
    <property type="nucleotide sequence ID" value="XM_040901913.1"/>
</dbReference>
<reference evidence="1 2" key="1">
    <citation type="journal article" date="2016" name="Mol. Biol. Evol.">
        <title>Comparative Genomics of Early-Diverging Mushroom-Forming Fungi Provides Insights into the Origins of Lignocellulose Decay Capabilities.</title>
        <authorList>
            <person name="Nagy L.G."/>
            <person name="Riley R."/>
            <person name="Tritt A."/>
            <person name="Adam C."/>
            <person name="Daum C."/>
            <person name="Floudas D."/>
            <person name="Sun H."/>
            <person name="Yadav J.S."/>
            <person name="Pangilinan J."/>
            <person name="Larsson K.H."/>
            <person name="Matsuura K."/>
            <person name="Barry K."/>
            <person name="Labutti K."/>
            <person name="Kuo R."/>
            <person name="Ohm R.A."/>
            <person name="Bhattacharya S.S."/>
            <person name="Shirouzu T."/>
            <person name="Yoshinaga Y."/>
            <person name="Martin F.M."/>
            <person name="Grigoriev I.V."/>
            <person name="Hibbett D.S."/>
        </authorList>
    </citation>
    <scope>NUCLEOTIDE SEQUENCE [LARGE SCALE GENOMIC DNA]</scope>
    <source>
        <strain evidence="1 2">93-53</strain>
    </source>
</reference>
<proteinExistence type="predicted"/>
<dbReference type="EMBL" id="KV427637">
    <property type="protein sequence ID" value="KZT04344.1"/>
    <property type="molecule type" value="Genomic_DNA"/>
</dbReference>
<dbReference type="Proteomes" id="UP000076871">
    <property type="component" value="Unassembled WGS sequence"/>
</dbReference>